<name>A0A381VH09_9ZZZZ</name>
<dbReference type="InterPro" id="IPR007694">
    <property type="entry name" value="DNA_helicase_DnaB-like_C"/>
</dbReference>
<feature type="domain" description="SF4 helicase" evidence="1">
    <location>
        <begin position="224"/>
        <end position="331"/>
    </location>
</feature>
<evidence type="ECO:0000313" key="2">
    <source>
        <dbReference type="EMBL" id="SVA39494.1"/>
    </source>
</evidence>
<dbReference type="Gene3D" id="3.40.50.300">
    <property type="entry name" value="P-loop containing nucleotide triphosphate hydrolases"/>
    <property type="match status" value="1"/>
</dbReference>
<dbReference type="GO" id="GO:0006260">
    <property type="term" value="P:DNA replication"/>
    <property type="evidence" value="ECO:0007669"/>
    <property type="project" value="InterPro"/>
</dbReference>
<evidence type="ECO:0000259" key="1">
    <source>
        <dbReference type="Pfam" id="PF03796"/>
    </source>
</evidence>
<dbReference type="GO" id="GO:0005829">
    <property type="term" value="C:cytosol"/>
    <property type="evidence" value="ECO:0007669"/>
    <property type="project" value="TreeGrafter"/>
</dbReference>
<feature type="domain" description="SF4 helicase" evidence="1">
    <location>
        <begin position="119"/>
        <end position="204"/>
    </location>
</feature>
<proteinExistence type="predicted"/>
<dbReference type="SUPFAM" id="SSF52540">
    <property type="entry name" value="P-loop containing nucleoside triphosphate hydrolases"/>
    <property type="match status" value="1"/>
</dbReference>
<dbReference type="GO" id="GO:0005524">
    <property type="term" value="F:ATP binding"/>
    <property type="evidence" value="ECO:0007669"/>
    <property type="project" value="InterPro"/>
</dbReference>
<protein>
    <recommendedName>
        <fullName evidence="1">SF4 helicase domain-containing protein</fullName>
    </recommendedName>
</protein>
<dbReference type="PANTHER" id="PTHR30153:SF2">
    <property type="entry name" value="REPLICATIVE DNA HELICASE"/>
    <property type="match status" value="1"/>
</dbReference>
<accession>A0A381VH09</accession>
<dbReference type="Pfam" id="PF03796">
    <property type="entry name" value="DnaB_C"/>
    <property type="match status" value="2"/>
</dbReference>
<organism evidence="2">
    <name type="scientific">marine metagenome</name>
    <dbReference type="NCBI Taxonomy" id="408172"/>
    <lineage>
        <taxon>unclassified sequences</taxon>
        <taxon>metagenomes</taxon>
        <taxon>ecological metagenomes</taxon>
    </lineage>
</organism>
<gene>
    <name evidence="2" type="ORF">METZ01_LOCUS92348</name>
</gene>
<dbReference type="GO" id="GO:0003678">
    <property type="term" value="F:DNA helicase activity"/>
    <property type="evidence" value="ECO:0007669"/>
    <property type="project" value="InterPro"/>
</dbReference>
<dbReference type="EMBL" id="UINC01008785">
    <property type="protein sequence ID" value="SVA39494.1"/>
    <property type="molecule type" value="Genomic_DNA"/>
</dbReference>
<sequence length="412" mass="47953">MRIPSLEEFLILKKDVSTQEYTETEIYSEENINNNIANEFLISQLQDFYIREETISFLDKFIDDLDDLEKVEIVDKFQNHLLSLNKAIPISDELYDVAELDLFPDDDDFTIYPSGLSAEYDAVNGGFTSQELVLLGGRRGSGKSIISVNMAINRFLQGNTVAFFTIEMRYKEVYDRILSITSKVPFLNIFRNKLSETEKLSIVKSKIDIFYKPNEELTKKYNELLKEKDFTKFEHYLKLEKPKLKDNRLFIIDDESLTVNRIDHYCNMFENKYPKFNMAIVDYINIITHEDSKDWKTQIVLAEALKSISRKYDLTVLSPYQIDATGEARFSKGILDAADRGFNFFPAEQSEDRQQSNKITLHTTKMRNGKHMSFDVYMDWECVKIDPNIGKISSEKPHDAVLYGSDEKDKDI</sequence>
<dbReference type="InterPro" id="IPR027417">
    <property type="entry name" value="P-loop_NTPase"/>
</dbReference>
<reference evidence="2" key="1">
    <citation type="submission" date="2018-05" db="EMBL/GenBank/DDBJ databases">
        <authorList>
            <person name="Lanie J.A."/>
            <person name="Ng W.-L."/>
            <person name="Kazmierczak K.M."/>
            <person name="Andrzejewski T.M."/>
            <person name="Davidsen T.M."/>
            <person name="Wayne K.J."/>
            <person name="Tettelin H."/>
            <person name="Glass J.I."/>
            <person name="Rusch D."/>
            <person name="Podicherti R."/>
            <person name="Tsui H.-C.T."/>
            <person name="Winkler M.E."/>
        </authorList>
    </citation>
    <scope>NUCLEOTIDE SEQUENCE</scope>
</reference>
<dbReference type="PANTHER" id="PTHR30153">
    <property type="entry name" value="REPLICATIVE DNA HELICASE DNAB"/>
    <property type="match status" value="1"/>
</dbReference>
<dbReference type="AlphaFoldDB" id="A0A381VH09"/>